<feature type="domain" description="MRB1590-like C-terminal" evidence="3">
    <location>
        <begin position="462"/>
        <end position="557"/>
    </location>
</feature>
<dbReference type="Pfam" id="PF21117">
    <property type="entry name" value="MRB1590_C"/>
    <property type="match status" value="1"/>
</dbReference>
<keyword evidence="4" id="KW-0413">Isomerase</keyword>
<dbReference type="Pfam" id="PF20446">
    <property type="entry name" value="ABC_N"/>
    <property type="match status" value="1"/>
</dbReference>
<gene>
    <name evidence="4" type="ORF">ODE01S_00980</name>
</gene>
<dbReference type="AlphaFoldDB" id="A0A511RG86"/>
<protein>
    <submittedName>
        <fullName evidence="4">Isopentenyl-diphosphate Delta-isomerase</fullName>
    </submittedName>
</protein>
<dbReference type="SUPFAM" id="SSF52540">
    <property type="entry name" value="P-loop containing nucleoside triphosphate hydrolases"/>
    <property type="match status" value="1"/>
</dbReference>
<dbReference type="RefSeq" id="WP_147144798.1">
    <property type="nucleotide sequence ID" value="NZ_BJXN01000001.1"/>
</dbReference>
<evidence type="ECO:0000259" key="1">
    <source>
        <dbReference type="Pfam" id="PF09818"/>
    </source>
</evidence>
<proteinExistence type="predicted"/>
<dbReference type="InterPro" id="IPR027417">
    <property type="entry name" value="P-loop_NTPase"/>
</dbReference>
<dbReference type="InterPro" id="IPR046833">
    <property type="entry name" value="ABC_N"/>
</dbReference>
<feature type="domain" description="ATPase of the ABC class C-terminal" evidence="1">
    <location>
        <begin position="169"/>
        <end position="442"/>
    </location>
</feature>
<accession>A0A511RG86</accession>
<evidence type="ECO:0000259" key="3">
    <source>
        <dbReference type="Pfam" id="PF21117"/>
    </source>
</evidence>
<dbReference type="EMBL" id="BJXN01000001">
    <property type="protein sequence ID" value="GEM88664.1"/>
    <property type="molecule type" value="Genomic_DNA"/>
</dbReference>
<dbReference type="Pfam" id="PF09818">
    <property type="entry name" value="ABC_ATPase"/>
    <property type="match status" value="1"/>
</dbReference>
<evidence type="ECO:0000259" key="2">
    <source>
        <dbReference type="Pfam" id="PF20446"/>
    </source>
</evidence>
<evidence type="ECO:0000313" key="5">
    <source>
        <dbReference type="Proteomes" id="UP000321827"/>
    </source>
</evidence>
<dbReference type="Proteomes" id="UP000321827">
    <property type="component" value="Unassembled WGS sequence"/>
</dbReference>
<reference evidence="4 5" key="1">
    <citation type="submission" date="2019-07" db="EMBL/GenBank/DDBJ databases">
        <title>Whole genome shotgun sequence of Oceanithermus desulfurans NBRC 100063.</title>
        <authorList>
            <person name="Hosoyama A."/>
            <person name="Uohara A."/>
            <person name="Ohji S."/>
            <person name="Ichikawa N."/>
        </authorList>
    </citation>
    <scope>NUCLEOTIDE SEQUENCE [LARGE SCALE GENOMIC DNA]</scope>
    <source>
        <strain evidence="4 5">NBRC 100063</strain>
    </source>
</reference>
<organism evidence="4 5">
    <name type="scientific">Oceanithermus desulfurans NBRC 100063</name>
    <dbReference type="NCBI Taxonomy" id="1227550"/>
    <lineage>
        <taxon>Bacteria</taxon>
        <taxon>Thermotogati</taxon>
        <taxon>Deinococcota</taxon>
        <taxon>Deinococci</taxon>
        <taxon>Thermales</taxon>
        <taxon>Thermaceae</taxon>
        <taxon>Oceanithermus</taxon>
    </lineage>
</organism>
<dbReference type="InterPro" id="IPR049069">
    <property type="entry name" value="MRB1590-like_C"/>
</dbReference>
<dbReference type="PANTHER" id="PTHR38149">
    <property type="entry name" value="ATPASE"/>
    <property type="match status" value="1"/>
</dbReference>
<dbReference type="InterPro" id="IPR046834">
    <property type="entry name" value="ABC_ATPase_C"/>
</dbReference>
<dbReference type="InterPro" id="IPR019195">
    <property type="entry name" value="ABC_ATPase_put"/>
</dbReference>
<comment type="caution">
    <text evidence="4">The sequence shown here is derived from an EMBL/GenBank/DDBJ whole genome shotgun (WGS) entry which is preliminary data.</text>
</comment>
<sequence length="566" mass="61800">MNELDDLARLLKSLDGHGYRAYKRIEGAWSGPGFTLMVDRVQPDPFATPTRLRVRLPHAVHGIPAELWSNRPRRTGLLDYLLRVFKRAVQGCPGVGSGRSCQFFVDAGGAEVLERAAACMGPDYLELRFRVGLPARGRTVLGAAAARLLTEVLPEGLRALHAARLDLAQARAWAELTEDHAYLQAQLERLGLVTFVRDGSVLPRESGVSSRPLAGAVAFESPPELRVTLETLHHGAVTGMGLPEGVTVVTGGGFHGKTTLLEAIELGVYPHVPGDGREWVVTRAATVKLRSEDGRSVTGVHLTPFIHGLPLGASTDFFSTADASGSTSLAAAIQEALEVGARVLLLDEDTSATNLLVRDARMQRLVRRETITPLIDRVRELHERLGVSTLLVTGGGGDYLDVAGQVLLLENYRVRDATEEARALVRELPTGRAVGEAAHPLRVRPRLPEAASFDPRKGGRVKIKAQDVDTLIFGKERVDLRGLEQLVDPSQTRAIGHLMARLRELAGDRTLAQLLAQLERELDEHGLHHLDPAPELARPRRYELAGAINRLRSLRVRPWRSEKSSP</sequence>
<dbReference type="PANTHER" id="PTHR38149:SF1">
    <property type="entry name" value="ATPASE"/>
    <property type="match status" value="1"/>
</dbReference>
<dbReference type="GO" id="GO:0016853">
    <property type="term" value="F:isomerase activity"/>
    <property type="evidence" value="ECO:0007669"/>
    <property type="project" value="UniProtKB-KW"/>
</dbReference>
<dbReference type="OrthoDB" id="9809999at2"/>
<feature type="domain" description="ATPase of the ABC class N-terminal" evidence="2">
    <location>
        <begin position="5"/>
        <end position="158"/>
    </location>
</feature>
<name>A0A511RG86_9DEIN</name>
<evidence type="ECO:0000313" key="4">
    <source>
        <dbReference type="EMBL" id="GEM88664.1"/>
    </source>
</evidence>